<evidence type="ECO:0000313" key="3">
    <source>
        <dbReference type="Proteomes" id="UP000765509"/>
    </source>
</evidence>
<evidence type="ECO:0000256" key="1">
    <source>
        <dbReference type="SAM" id="MobiDB-lite"/>
    </source>
</evidence>
<protein>
    <submittedName>
        <fullName evidence="2">Uncharacterized protein</fullName>
    </submittedName>
</protein>
<accession>A0A9Q3E952</accession>
<dbReference type="Proteomes" id="UP000765509">
    <property type="component" value="Unassembled WGS sequence"/>
</dbReference>
<feature type="compositionally biased region" description="Basic and acidic residues" evidence="1">
    <location>
        <begin position="68"/>
        <end position="80"/>
    </location>
</feature>
<dbReference type="AlphaFoldDB" id="A0A9Q3E952"/>
<evidence type="ECO:0000313" key="2">
    <source>
        <dbReference type="EMBL" id="MBW0514551.1"/>
    </source>
</evidence>
<feature type="region of interest" description="Disordered" evidence="1">
    <location>
        <begin position="1"/>
        <end position="93"/>
    </location>
</feature>
<sequence length="138" mass="15244">MASYDGKKENYAFNGRMEEKQPSTTQASGKNSPSSQQKQFQQEKAATSSEQGQRQGTSHKALQPGRQNPKDSARCNEKCLPDGQNNKGITEKGGRQIKISEMIADVFDAIPELYEGINDVKSHFSDKSSSICESEPNR</sequence>
<dbReference type="EMBL" id="AVOT02024080">
    <property type="protein sequence ID" value="MBW0514551.1"/>
    <property type="molecule type" value="Genomic_DNA"/>
</dbReference>
<comment type="caution">
    <text evidence="2">The sequence shown here is derived from an EMBL/GenBank/DDBJ whole genome shotgun (WGS) entry which is preliminary data.</text>
</comment>
<name>A0A9Q3E952_9BASI</name>
<proteinExistence type="predicted"/>
<gene>
    <name evidence="2" type="ORF">O181_054266</name>
</gene>
<organism evidence="2 3">
    <name type="scientific">Austropuccinia psidii MF-1</name>
    <dbReference type="NCBI Taxonomy" id="1389203"/>
    <lineage>
        <taxon>Eukaryota</taxon>
        <taxon>Fungi</taxon>
        <taxon>Dikarya</taxon>
        <taxon>Basidiomycota</taxon>
        <taxon>Pucciniomycotina</taxon>
        <taxon>Pucciniomycetes</taxon>
        <taxon>Pucciniales</taxon>
        <taxon>Sphaerophragmiaceae</taxon>
        <taxon>Austropuccinia</taxon>
    </lineage>
</organism>
<feature type="compositionally biased region" description="Basic and acidic residues" evidence="1">
    <location>
        <begin position="1"/>
        <end position="21"/>
    </location>
</feature>
<reference evidence="2" key="1">
    <citation type="submission" date="2021-03" db="EMBL/GenBank/DDBJ databases">
        <title>Draft genome sequence of rust myrtle Austropuccinia psidii MF-1, a brazilian biotype.</title>
        <authorList>
            <person name="Quecine M.C."/>
            <person name="Pachon D.M.R."/>
            <person name="Bonatelli M.L."/>
            <person name="Correr F.H."/>
            <person name="Franceschini L.M."/>
            <person name="Leite T.F."/>
            <person name="Margarido G.R.A."/>
            <person name="Almeida C.A."/>
            <person name="Ferrarezi J.A."/>
            <person name="Labate C.A."/>
        </authorList>
    </citation>
    <scope>NUCLEOTIDE SEQUENCE</scope>
    <source>
        <strain evidence="2">MF-1</strain>
    </source>
</reference>
<keyword evidence="3" id="KW-1185">Reference proteome</keyword>
<feature type="compositionally biased region" description="Polar residues" evidence="1">
    <location>
        <begin position="22"/>
        <end position="60"/>
    </location>
</feature>